<sequence length="162" mass="18324">MKQLKVLGIDPGLKATGVGIIDYDGNKINVKWKVISFEEGDLGTRIYNYYRKMKEFIKKEGPDVAVMESIFYGENTKTLIHLGELRGAYILLLKELRIPLFEFSPREIKIAITGSGAASKDKVNFIVKNMLNVKKEIPVDASDALANSLVYLLRKDDRLSKR</sequence>
<keyword evidence="10" id="KW-0233">DNA recombination</keyword>
<name>A0A7C4Y9G5_UNCW3</name>
<dbReference type="InterPro" id="IPR036397">
    <property type="entry name" value="RNaseH_sf"/>
</dbReference>
<accession>A0A7C4Y9G5</accession>
<keyword evidence="9" id="KW-0238">DNA-binding</keyword>
<evidence type="ECO:0000256" key="5">
    <source>
        <dbReference type="ARBA" id="ARBA00022759"/>
    </source>
</evidence>
<dbReference type="PANTHER" id="PTHR30194">
    <property type="entry name" value="CROSSOVER JUNCTION ENDODEOXYRIBONUCLEASE RUVC"/>
    <property type="match status" value="1"/>
</dbReference>
<organism evidence="14">
    <name type="scientific">candidate division WOR-3 bacterium</name>
    <dbReference type="NCBI Taxonomy" id="2052148"/>
    <lineage>
        <taxon>Bacteria</taxon>
        <taxon>Bacteria division WOR-3</taxon>
    </lineage>
</organism>
<evidence type="ECO:0000256" key="10">
    <source>
        <dbReference type="ARBA" id="ARBA00023172"/>
    </source>
</evidence>
<dbReference type="Gene3D" id="3.30.420.10">
    <property type="entry name" value="Ribonuclease H-like superfamily/Ribonuclease H"/>
    <property type="match status" value="1"/>
</dbReference>
<dbReference type="SUPFAM" id="SSF53098">
    <property type="entry name" value="Ribonuclease H-like"/>
    <property type="match status" value="1"/>
</dbReference>
<evidence type="ECO:0000256" key="1">
    <source>
        <dbReference type="ARBA" id="ARBA00009518"/>
    </source>
</evidence>
<protein>
    <recommendedName>
        <fullName evidence="13">Crossover junction endodeoxyribonuclease RuvC</fullName>
        <ecNumber evidence="13">3.1.21.10</ecNumber>
    </recommendedName>
</protein>
<reference evidence="14" key="1">
    <citation type="journal article" date="2020" name="mSystems">
        <title>Genome- and Community-Level Interaction Insights into Carbon Utilization and Element Cycling Functions of Hydrothermarchaeota in Hydrothermal Sediment.</title>
        <authorList>
            <person name="Zhou Z."/>
            <person name="Liu Y."/>
            <person name="Xu W."/>
            <person name="Pan J."/>
            <person name="Luo Z.H."/>
            <person name="Li M."/>
        </authorList>
    </citation>
    <scope>NUCLEOTIDE SEQUENCE [LARGE SCALE GENOMIC DNA]</scope>
    <source>
        <strain evidence="14">SpSt-780</strain>
    </source>
</reference>
<evidence type="ECO:0000256" key="11">
    <source>
        <dbReference type="ARBA" id="ARBA00023204"/>
    </source>
</evidence>
<evidence type="ECO:0000256" key="6">
    <source>
        <dbReference type="ARBA" id="ARBA00022763"/>
    </source>
</evidence>
<dbReference type="GO" id="GO:0003677">
    <property type="term" value="F:DNA binding"/>
    <property type="evidence" value="ECO:0007669"/>
    <property type="project" value="UniProtKB-KW"/>
</dbReference>
<keyword evidence="7 14" id="KW-0378">Hydrolase</keyword>
<dbReference type="Pfam" id="PF02075">
    <property type="entry name" value="RuvC"/>
    <property type="match status" value="1"/>
</dbReference>
<keyword evidence="5" id="KW-0255">Endonuclease</keyword>
<dbReference type="FunFam" id="3.30.420.10:FF:000002">
    <property type="entry name" value="Crossover junction endodeoxyribonuclease RuvC"/>
    <property type="match status" value="1"/>
</dbReference>
<evidence type="ECO:0000256" key="12">
    <source>
        <dbReference type="ARBA" id="ARBA00029354"/>
    </source>
</evidence>
<keyword evidence="4" id="KW-0479">Metal-binding</keyword>
<dbReference type="PRINTS" id="PR00696">
    <property type="entry name" value="RSOLVASERUVC"/>
</dbReference>
<dbReference type="NCBIfam" id="TIGR00228">
    <property type="entry name" value="ruvC"/>
    <property type="match status" value="1"/>
</dbReference>
<proteinExistence type="inferred from homology"/>
<dbReference type="InterPro" id="IPR002176">
    <property type="entry name" value="X-over_junc_endoDNase_RuvC"/>
</dbReference>
<dbReference type="CDD" id="cd16962">
    <property type="entry name" value="RuvC"/>
    <property type="match status" value="1"/>
</dbReference>
<dbReference type="EC" id="3.1.21.10" evidence="13"/>
<keyword evidence="3" id="KW-0540">Nuclease</keyword>
<evidence type="ECO:0000256" key="4">
    <source>
        <dbReference type="ARBA" id="ARBA00022723"/>
    </source>
</evidence>
<dbReference type="InterPro" id="IPR012337">
    <property type="entry name" value="RNaseH-like_sf"/>
</dbReference>
<keyword evidence="11" id="KW-0234">DNA repair</keyword>
<dbReference type="GO" id="GO:0008821">
    <property type="term" value="F:crossover junction DNA endonuclease activity"/>
    <property type="evidence" value="ECO:0007669"/>
    <property type="project" value="UniProtKB-UniRule"/>
</dbReference>
<comment type="caution">
    <text evidence="14">The sequence shown here is derived from an EMBL/GenBank/DDBJ whole genome shotgun (WGS) entry which is preliminary data.</text>
</comment>
<evidence type="ECO:0000313" key="14">
    <source>
        <dbReference type="EMBL" id="HGW91484.1"/>
    </source>
</evidence>
<dbReference type="PANTHER" id="PTHR30194:SF3">
    <property type="entry name" value="CROSSOVER JUNCTION ENDODEOXYRIBONUCLEASE RUVC"/>
    <property type="match status" value="1"/>
</dbReference>
<evidence type="ECO:0000256" key="9">
    <source>
        <dbReference type="ARBA" id="ARBA00023125"/>
    </source>
</evidence>
<evidence type="ECO:0000256" key="2">
    <source>
        <dbReference type="ARBA" id="ARBA00022490"/>
    </source>
</evidence>
<evidence type="ECO:0000256" key="7">
    <source>
        <dbReference type="ARBA" id="ARBA00022801"/>
    </source>
</evidence>
<dbReference type="AlphaFoldDB" id="A0A7C4Y9G5"/>
<dbReference type="GO" id="GO:0006281">
    <property type="term" value="P:DNA repair"/>
    <property type="evidence" value="ECO:0007669"/>
    <property type="project" value="UniProtKB-KW"/>
</dbReference>
<gene>
    <name evidence="14" type="primary">ruvC</name>
    <name evidence="14" type="ORF">ENV67_02955</name>
</gene>
<dbReference type="GO" id="GO:0006310">
    <property type="term" value="P:DNA recombination"/>
    <property type="evidence" value="ECO:0007669"/>
    <property type="project" value="UniProtKB-UniRule"/>
</dbReference>
<evidence type="ECO:0000256" key="3">
    <source>
        <dbReference type="ARBA" id="ARBA00022722"/>
    </source>
</evidence>
<evidence type="ECO:0000256" key="8">
    <source>
        <dbReference type="ARBA" id="ARBA00022842"/>
    </source>
</evidence>
<dbReference type="GO" id="GO:0046872">
    <property type="term" value="F:metal ion binding"/>
    <property type="evidence" value="ECO:0007669"/>
    <property type="project" value="UniProtKB-KW"/>
</dbReference>
<keyword evidence="2" id="KW-0963">Cytoplasm</keyword>
<dbReference type="EMBL" id="DTHG01000037">
    <property type="protein sequence ID" value="HGW91484.1"/>
    <property type="molecule type" value="Genomic_DNA"/>
</dbReference>
<keyword evidence="6" id="KW-0227">DNA damage</keyword>
<keyword evidence="8" id="KW-0460">Magnesium</keyword>
<comment type="similarity">
    <text evidence="1">Belongs to the RuvC family.</text>
</comment>
<evidence type="ECO:0000256" key="13">
    <source>
        <dbReference type="NCBIfam" id="TIGR00228"/>
    </source>
</evidence>
<comment type="catalytic activity">
    <reaction evidence="12">
        <text>Endonucleolytic cleavage at a junction such as a reciprocal single-stranded crossover between two homologous DNA duplexes (Holliday junction).</text>
        <dbReference type="EC" id="3.1.21.10"/>
    </reaction>
</comment>